<dbReference type="AlphaFoldDB" id="D2VUI8"/>
<dbReference type="InParanoid" id="D2VUI8"/>
<dbReference type="GeneID" id="8850884"/>
<dbReference type="Gene3D" id="3.50.50.60">
    <property type="entry name" value="FAD/NAD(P)-binding domain"/>
    <property type="match status" value="2"/>
</dbReference>
<evidence type="ECO:0000313" key="46">
    <source>
        <dbReference type="Proteomes" id="UP000006671"/>
    </source>
</evidence>
<comment type="catalytic activity">
    <reaction evidence="39">
        <text>octan-3-one + NADPH + O2 + H(+) = ethyl hexanoate + NADP(+) + H2O</text>
        <dbReference type="Rhea" id="RHEA:54856"/>
        <dbReference type="ChEBI" id="CHEBI:15377"/>
        <dbReference type="ChEBI" id="CHEBI:15378"/>
        <dbReference type="ChEBI" id="CHEBI:15379"/>
        <dbReference type="ChEBI" id="CHEBI:57783"/>
        <dbReference type="ChEBI" id="CHEBI:58349"/>
        <dbReference type="ChEBI" id="CHEBI:80946"/>
        <dbReference type="ChEBI" id="CHEBI:86055"/>
    </reaction>
    <physiologicalReaction direction="left-to-right" evidence="39">
        <dbReference type="Rhea" id="RHEA:54857"/>
    </physiologicalReaction>
</comment>
<comment type="catalytic activity">
    <reaction evidence="42">
        <text>N,N-dimethylaniline + NADPH + O2 + H(+) = N,N-dimethylaniline N-oxide + NADP(+) + H2O</text>
        <dbReference type="Rhea" id="RHEA:24468"/>
        <dbReference type="ChEBI" id="CHEBI:15377"/>
        <dbReference type="ChEBI" id="CHEBI:15378"/>
        <dbReference type="ChEBI" id="CHEBI:15379"/>
        <dbReference type="ChEBI" id="CHEBI:16269"/>
        <dbReference type="ChEBI" id="CHEBI:17735"/>
        <dbReference type="ChEBI" id="CHEBI:57783"/>
        <dbReference type="ChEBI" id="CHEBI:58349"/>
        <dbReference type="EC" id="1.14.13.8"/>
    </reaction>
    <physiologicalReaction direction="left-to-right" evidence="42">
        <dbReference type="Rhea" id="RHEA:24469"/>
    </physiologicalReaction>
</comment>
<evidence type="ECO:0000256" key="16">
    <source>
        <dbReference type="ARBA" id="ARBA00022989"/>
    </source>
</evidence>
<comment type="catalytic activity">
    <reaction evidence="31">
        <text>hypotaurine + NADH + O2 + H(+) = taurine + NAD(+) + H2O</text>
        <dbReference type="Rhea" id="RHEA:74111"/>
        <dbReference type="ChEBI" id="CHEBI:15377"/>
        <dbReference type="ChEBI" id="CHEBI:15378"/>
        <dbReference type="ChEBI" id="CHEBI:15379"/>
        <dbReference type="ChEBI" id="CHEBI:57540"/>
        <dbReference type="ChEBI" id="CHEBI:57853"/>
        <dbReference type="ChEBI" id="CHEBI:57945"/>
        <dbReference type="ChEBI" id="CHEBI:507393"/>
        <dbReference type="EC" id="1.14.13.8"/>
    </reaction>
    <physiologicalReaction direction="left-to-right" evidence="31">
        <dbReference type="Rhea" id="RHEA:74112"/>
    </physiologicalReaction>
</comment>
<comment type="subcellular location">
    <subcellularLocation>
        <location evidence="2">Endoplasmic reticulum membrane</location>
        <topology evidence="2">Single-pass membrane protein</topology>
    </subcellularLocation>
    <subcellularLocation>
        <location evidence="3">Microsome membrane</location>
    </subcellularLocation>
</comment>
<evidence type="ECO:0000256" key="30">
    <source>
        <dbReference type="ARBA" id="ARBA00045957"/>
    </source>
</evidence>
<evidence type="ECO:0000256" key="38">
    <source>
        <dbReference type="ARBA" id="ARBA00048088"/>
    </source>
</evidence>
<organism evidence="46">
    <name type="scientific">Naegleria gruberi</name>
    <name type="common">Amoeba</name>
    <dbReference type="NCBI Taxonomy" id="5762"/>
    <lineage>
        <taxon>Eukaryota</taxon>
        <taxon>Discoba</taxon>
        <taxon>Heterolobosea</taxon>
        <taxon>Tetramitia</taxon>
        <taxon>Eutetramitia</taxon>
        <taxon>Vahlkampfiidae</taxon>
        <taxon>Naegleria</taxon>
    </lineage>
</organism>
<name>D2VUI8_NAEGR</name>
<dbReference type="SUPFAM" id="SSF51905">
    <property type="entry name" value="FAD/NAD(P)-binding domain"/>
    <property type="match status" value="2"/>
</dbReference>
<evidence type="ECO:0000256" key="19">
    <source>
        <dbReference type="ARBA" id="ARBA00023098"/>
    </source>
</evidence>
<dbReference type="InterPro" id="IPR050346">
    <property type="entry name" value="FMO-like"/>
</dbReference>
<evidence type="ECO:0000256" key="10">
    <source>
        <dbReference type="ARBA" id="ARBA00022630"/>
    </source>
</evidence>
<dbReference type="GO" id="GO:0006629">
    <property type="term" value="P:lipid metabolic process"/>
    <property type="evidence" value="ECO:0007669"/>
    <property type="project" value="UniProtKB-KW"/>
</dbReference>
<evidence type="ECO:0000256" key="17">
    <source>
        <dbReference type="ARBA" id="ARBA00023002"/>
    </source>
</evidence>
<accession>D2VUI8</accession>
<evidence type="ECO:0000256" key="39">
    <source>
        <dbReference type="ARBA" id="ARBA00048459"/>
    </source>
</evidence>
<evidence type="ECO:0000256" key="35">
    <source>
        <dbReference type="ARBA" id="ARBA00047864"/>
    </source>
</evidence>
<evidence type="ECO:0000256" key="42">
    <source>
        <dbReference type="ARBA" id="ARBA00049443"/>
    </source>
</evidence>
<keyword evidence="15" id="KW-0521">NADP</keyword>
<comment type="catalytic activity">
    <reaction evidence="34">
        <text>sulcatone + NADPH + O2 + H(+) = 4-methylpent-3-en-1-yl acetate + NADP(+) + H2O</text>
        <dbReference type="Rhea" id="RHEA:54864"/>
        <dbReference type="ChEBI" id="CHEBI:15377"/>
        <dbReference type="ChEBI" id="CHEBI:15378"/>
        <dbReference type="ChEBI" id="CHEBI:15379"/>
        <dbReference type="ChEBI" id="CHEBI:16310"/>
        <dbReference type="ChEBI" id="CHEBI:57783"/>
        <dbReference type="ChEBI" id="CHEBI:58349"/>
        <dbReference type="ChEBI" id="CHEBI:138373"/>
    </reaction>
    <physiologicalReaction direction="left-to-right" evidence="34">
        <dbReference type="Rhea" id="RHEA:54865"/>
    </physiologicalReaction>
</comment>
<protein>
    <recommendedName>
        <fullName evidence="26">Flavin-containing monooxygenase 1</fullName>
        <ecNumber evidence="25">1.14.13.148</ecNumber>
        <ecNumber evidence="6">1.14.13.8</ecNumber>
        <ecNumber evidence="5">1.6.3.1</ecNumber>
    </recommendedName>
    <alternativeName>
        <fullName evidence="28">Dimethylaniline monooxygenase [N-oxide-forming] 1</fullName>
    </alternativeName>
    <alternativeName>
        <fullName evidence="24">Dimethylaniline monooxygenase [N-oxide-forming] 5</fullName>
    </alternativeName>
    <alternativeName>
        <fullName evidence="21">Dimethylaniline oxidase 1</fullName>
    </alternativeName>
    <alternativeName>
        <fullName evidence="22">Dimethylaniline oxidase 5</fullName>
    </alternativeName>
    <alternativeName>
        <fullName evidence="7">Flavin-containing monooxygenase 5</fullName>
    </alternativeName>
    <alternativeName>
        <fullName evidence="23">NADPH oxidase</fullName>
    </alternativeName>
    <alternativeName>
        <fullName evidence="27">Trimethylamine monooxygenase</fullName>
    </alternativeName>
</protein>
<evidence type="ECO:0000256" key="20">
    <source>
        <dbReference type="ARBA" id="ARBA00023136"/>
    </source>
</evidence>
<comment type="catalytic activity">
    <reaction evidence="40">
        <text>(2E)-geranial + NADPH + O2 + H(+) = (1E)-2,6-dimethylhepta-1,5-dien-1-yl formate + NADP(+) + H2O</text>
        <dbReference type="Rhea" id="RHEA:54860"/>
        <dbReference type="ChEBI" id="CHEBI:15377"/>
        <dbReference type="ChEBI" id="CHEBI:15378"/>
        <dbReference type="ChEBI" id="CHEBI:15379"/>
        <dbReference type="ChEBI" id="CHEBI:16980"/>
        <dbReference type="ChEBI" id="CHEBI:57783"/>
        <dbReference type="ChEBI" id="CHEBI:58349"/>
        <dbReference type="ChEBI" id="CHEBI:138375"/>
    </reaction>
    <physiologicalReaction direction="left-to-right" evidence="40">
        <dbReference type="Rhea" id="RHEA:54861"/>
    </physiologicalReaction>
</comment>
<dbReference type="VEuPathDB" id="AmoebaDB:NAEGRDRAFT_72677"/>
<evidence type="ECO:0000256" key="15">
    <source>
        <dbReference type="ARBA" id="ARBA00022857"/>
    </source>
</evidence>
<evidence type="ECO:0000256" key="41">
    <source>
        <dbReference type="ARBA" id="ARBA00048990"/>
    </source>
</evidence>
<keyword evidence="18" id="KW-0503">Monooxygenase</keyword>
<dbReference type="GO" id="GO:0005789">
    <property type="term" value="C:endoplasmic reticulum membrane"/>
    <property type="evidence" value="ECO:0007669"/>
    <property type="project" value="UniProtKB-SubCell"/>
</dbReference>
<keyword evidence="9" id="KW-0597">Phosphoprotein</keyword>
<evidence type="ECO:0000256" key="23">
    <source>
        <dbReference type="ARBA" id="ARBA00033213"/>
    </source>
</evidence>
<keyword evidence="8" id="KW-0488">Methylation</keyword>
<evidence type="ECO:0000256" key="5">
    <source>
        <dbReference type="ARBA" id="ARBA00012698"/>
    </source>
</evidence>
<keyword evidence="20 44" id="KW-0472">Membrane</keyword>
<evidence type="ECO:0000256" key="12">
    <source>
        <dbReference type="ARBA" id="ARBA00022824"/>
    </source>
</evidence>
<evidence type="ECO:0000256" key="33">
    <source>
        <dbReference type="ARBA" id="ARBA00047574"/>
    </source>
</evidence>
<dbReference type="Proteomes" id="UP000006671">
    <property type="component" value="Unassembled WGS sequence"/>
</dbReference>
<evidence type="ECO:0000256" key="22">
    <source>
        <dbReference type="ARBA" id="ARBA00029728"/>
    </source>
</evidence>
<evidence type="ECO:0000256" key="43">
    <source>
        <dbReference type="ARBA" id="ARBA00049475"/>
    </source>
</evidence>
<evidence type="ECO:0000256" key="2">
    <source>
        <dbReference type="ARBA" id="ARBA00004389"/>
    </source>
</evidence>
<dbReference type="KEGG" id="ngr:NAEGRDRAFT_72677"/>
<reference evidence="45 46" key="1">
    <citation type="journal article" date="2010" name="Cell">
        <title>The genome of Naegleria gruberi illuminates early eukaryotic versatility.</title>
        <authorList>
            <person name="Fritz-Laylin L.K."/>
            <person name="Prochnik S.E."/>
            <person name="Ginger M.L."/>
            <person name="Dacks J.B."/>
            <person name="Carpenter M.L."/>
            <person name="Field M.C."/>
            <person name="Kuo A."/>
            <person name="Paredez A."/>
            <person name="Chapman J."/>
            <person name="Pham J."/>
            <person name="Shu S."/>
            <person name="Neupane R."/>
            <person name="Cipriano M."/>
            <person name="Mancuso J."/>
            <person name="Tu H."/>
            <person name="Salamov A."/>
            <person name="Lindquist E."/>
            <person name="Shapiro H."/>
            <person name="Lucas S."/>
            <person name="Grigoriev I.V."/>
            <person name="Cande W.Z."/>
            <person name="Fulton C."/>
            <person name="Rokhsar D.S."/>
            <person name="Dawson S.C."/>
        </authorList>
    </citation>
    <scope>NUCLEOTIDE SEQUENCE [LARGE SCALE GENOMIC DNA]</scope>
    <source>
        <strain evidence="45 46">NEG-M</strain>
    </source>
</reference>
<dbReference type="EC" id="1.14.13.8" evidence="6"/>
<comment type="cofactor">
    <cofactor evidence="1">
        <name>FAD</name>
        <dbReference type="ChEBI" id="CHEBI:57692"/>
    </cofactor>
</comment>
<feature type="transmembrane region" description="Helical" evidence="44">
    <location>
        <begin position="453"/>
        <end position="472"/>
    </location>
</feature>
<evidence type="ECO:0000256" key="18">
    <source>
        <dbReference type="ARBA" id="ARBA00023033"/>
    </source>
</evidence>
<evidence type="ECO:0000256" key="11">
    <source>
        <dbReference type="ARBA" id="ARBA00022692"/>
    </source>
</evidence>
<evidence type="ECO:0000256" key="14">
    <source>
        <dbReference type="ARBA" id="ARBA00022848"/>
    </source>
</evidence>
<evidence type="ECO:0000256" key="36">
    <source>
        <dbReference type="ARBA" id="ARBA00047977"/>
    </source>
</evidence>
<keyword evidence="13" id="KW-0274">FAD</keyword>
<dbReference type="EC" id="1.6.3.1" evidence="5"/>
<comment type="catalytic activity">
    <reaction evidence="41">
        <text>heptan-4-one + NADPH + O2 + H(+) = propyl butanoate + NADP(+) + H2O</text>
        <dbReference type="Rhea" id="RHEA:54852"/>
        <dbReference type="ChEBI" id="CHEBI:15377"/>
        <dbReference type="ChEBI" id="CHEBI:15378"/>
        <dbReference type="ChEBI" id="CHEBI:15379"/>
        <dbReference type="ChEBI" id="CHEBI:57783"/>
        <dbReference type="ChEBI" id="CHEBI:58349"/>
        <dbReference type="ChEBI" id="CHEBI:89484"/>
        <dbReference type="ChEBI" id="CHEBI:89719"/>
    </reaction>
    <physiologicalReaction direction="left-to-right" evidence="41">
        <dbReference type="Rhea" id="RHEA:54853"/>
    </physiologicalReaction>
</comment>
<comment type="similarity">
    <text evidence="4">Belongs to the FMO family.</text>
</comment>
<comment type="catalytic activity">
    <reaction evidence="35">
        <text>NADPH + O2 + H(+) = H2O2 + NADP(+)</text>
        <dbReference type="Rhea" id="RHEA:11260"/>
        <dbReference type="ChEBI" id="CHEBI:15378"/>
        <dbReference type="ChEBI" id="CHEBI:15379"/>
        <dbReference type="ChEBI" id="CHEBI:16240"/>
        <dbReference type="ChEBI" id="CHEBI:57783"/>
        <dbReference type="ChEBI" id="CHEBI:58349"/>
        <dbReference type="EC" id="1.6.3.1"/>
    </reaction>
    <physiologicalReaction direction="left-to-right" evidence="35">
        <dbReference type="Rhea" id="RHEA:11261"/>
    </physiologicalReaction>
</comment>
<dbReference type="PANTHER" id="PTHR23023">
    <property type="entry name" value="DIMETHYLANILINE MONOOXYGENASE"/>
    <property type="match status" value="1"/>
</dbReference>
<dbReference type="PRINTS" id="PR01125">
    <property type="entry name" value="FMOXYGENASE5"/>
</dbReference>
<proteinExistence type="inferred from homology"/>
<evidence type="ECO:0000256" key="25">
    <source>
        <dbReference type="ARBA" id="ARBA00034528"/>
    </source>
</evidence>
<keyword evidence="19" id="KW-0443">Lipid metabolism</keyword>
<dbReference type="InterPro" id="IPR000960">
    <property type="entry name" value="Flavin_mOase"/>
</dbReference>
<dbReference type="InterPro" id="IPR020946">
    <property type="entry name" value="Flavin_mOase-like"/>
</dbReference>
<dbReference type="GO" id="GO:0016174">
    <property type="term" value="F:NAD(P)H oxidase H2O2-forming activity"/>
    <property type="evidence" value="ECO:0007669"/>
    <property type="project" value="UniProtKB-EC"/>
</dbReference>
<sequence length="481" mass="55288">MSYSDFPIPDEFPTFLPHEKVVEYLKLYAAKFELEQYIEFNTRVENIDLVNSGSTDKYKVIIRKGDQLSEETFDHIMVCTGHHSTPNIATFEGLKENFKGNVIHSHSYKNPFDSDMFMNKNVLVVGIGNSGGDIAAELAKNVAKQVILSTRRGSWIIPRELLGDPLDHVPRFAWMLPRRVIQYANEFLLTLVNGDLKKFSKYLAPRHRFFGSHPTVNSELISKINNGVVRVVPNIVRFSRDGHTCRFENDENASNIDTVVICTGYRISFPFFKDGFFEDCFDENNKVSLYKYVFHPKHGTGIAFIGLIQPFGAIIPISELQSRVAVRMFRGDYKLPSESEMKQDVEQKREAMASRYTESKRHTVQVDYPHYTDELADIIGVKPQFTKHLIKDPQLGSLLLSSPAYPCTYRIEKETSLITSESHQKKEREQAINLIKHYRKQTSKDETSTFGKILAIIKAVFFLLFLFVKVILSKFIDWEKV</sequence>
<comment type="catalytic activity">
    <reaction evidence="33">
        <text>heptan-2-one + NADPH + O2 + H(+) = pentyl acetate + NADP(+) + H2O</text>
        <dbReference type="Rhea" id="RHEA:54836"/>
        <dbReference type="ChEBI" id="CHEBI:5672"/>
        <dbReference type="ChEBI" id="CHEBI:15377"/>
        <dbReference type="ChEBI" id="CHEBI:15378"/>
        <dbReference type="ChEBI" id="CHEBI:15379"/>
        <dbReference type="ChEBI" id="CHEBI:57783"/>
        <dbReference type="ChEBI" id="CHEBI:58349"/>
        <dbReference type="ChEBI" id="CHEBI:87362"/>
    </reaction>
    <physiologicalReaction direction="left-to-right" evidence="33">
        <dbReference type="Rhea" id="RHEA:54837"/>
    </physiologicalReaction>
</comment>
<dbReference type="OMA" id="CCTGYDI"/>
<evidence type="ECO:0000256" key="26">
    <source>
        <dbReference type="ARBA" id="ARBA00034536"/>
    </source>
</evidence>
<evidence type="ECO:0000256" key="8">
    <source>
        <dbReference type="ARBA" id="ARBA00022481"/>
    </source>
</evidence>
<evidence type="ECO:0000256" key="37">
    <source>
        <dbReference type="ARBA" id="ARBA00048041"/>
    </source>
</evidence>
<evidence type="ECO:0000256" key="29">
    <source>
        <dbReference type="ARBA" id="ARBA00045722"/>
    </source>
</evidence>
<evidence type="ECO:0000256" key="1">
    <source>
        <dbReference type="ARBA" id="ARBA00001974"/>
    </source>
</evidence>
<dbReference type="InterPro" id="IPR036188">
    <property type="entry name" value="FAD/NAD-bd_sf"/>
</dbReference>
<evidence type="ECO:0000256" key="24">
    <source>
        <dbReference type="ARBA" id="ARBA00033301"/>
    </source>
</evidence>
<evidence type="ECO:0000313" key="45">
    <source>
        <dbReference type="EMBL" id="EFC39456.1"/>
    </source>
</evidence>
<evidence type="ECO:0000256" key="21">
    <source>
        <dbReference type="ARBA" id="ARBA00029725"/>
    </source>
</evidence>
<dbReference type="FunFam" id="3.50.50.60:FF:000159">
    <property type="entry name" value="Dimethylaniline monooxygenase [N-oxide-forming]"/>
    <property type="match status" value="1"/>
</dbReference>
<evidence type="ECO:0000256" key="13">
    <source>
        <dbReference type="ARBA" id="ARBA00022827"/>
    </source>
</evidence>
<keyword evidence="10" id="KW-0285">Flavoprotein</keyword>
<keyword evidence="12" id="KW-0256">Endoplasmic reticulum</keyword>
<comment type="catalytic activity">
    <reaction evidence="32">
        <text>hexan-3-one + NADPH + O2 + H(+) = propyl propanoate + NADP(+) + H2O</text>
        <dbReference type="Rhea" id="RHEA:54848"/>
        <dbReference type="ChEBI" id="CHEBI:15377"/>
        <dbReference type="ChEBI" id="CHEBI:15378"/>
        <dbReference type="ChEBI" id="CHEBI:15379"/>
        <dbReference type="ChEBI" id="CHEBI:57783"/>
        <dbReference type="ChEBI" id="CHEBI:58349"/>
        <dbReference type="ChEBI" id="CHEBI:89828"/>
        <dbReference type="ChEBI" id="CHEBI:89891"/>
    </reaction>
    <physiologicalReaction direction="left-to-right" evidence="32">
        <dbReference type="Rhea" id="RHEA:54849"/>
    </physiologicalReaction>
</comment>
<dbReference type="GO" id="GO:0034899">
    <property type="term" value="F:trimethylamine monooxygenase activity"/>
    <property type="evidence" value="ECO:0007669"/>
    <property type="project" value="UniProtKB-EC"/>
</dbReference>
<comment type="function">
    <text evidence="29">Acts as a Baeyer-Villiger monooxygenase on a broad range of substrates. Catalyzes the insertion of an oxygen atom into a carbon-carbon bond adjacent to a carbonyl, which converts ketones to esters. Active on diverse carbonyl compounds, whereas soft nucleophiles are mostly non- or poorly reactive. In contrast with other forms of FMO it is non- or poorly active on 'classical' substrates such as drugs, pesticides, and dietary components containing soft nucleophilic heteroatoms. Able to oxidize drug molecules bearing a carbonyl group on an aliphatic chain, such as nabumetone and pentoxifylline. Also, in the absence of substrates, shows slow but yet significant NADPH oxidase activity. Acts as a positive modulator of cholesterol biosynthesis as well as glucose homeostasis, promoting metabolic aging via pleiotropic effects.</text>
</comment>
<dbReference type="RefSeq" id="XP_002672200.1">
    <property type="nucleotide sequence ID" value="XM_002672154.1"/>
</dbReference>
<comment type="catalytic activity">
    <reaction evidence="36">
        <text>hexan-3-one + NADPH + O2 + H(+) = ethyl butanoate + NADP(+) + H2O</text>
        <dbReference type="Rhea" id="RHEA:54844"/>
        <dbReference type="ChEBI" id="CHEBI:15377"/>
        <dbReference type="ChEBI" id="CHEBI:15378"/>
        <dbReference type="ChEBI" id="CHEBI:15379"/>
        <dbReference type="ChEBI" id="CHEBI:57783"/>
        <dbReference type="ChEBI" id="CHEBI:58349"/>
        <dbReference type="ChEBI" id="CHEBI:88764"/>
        <dbReference type="ChEBI" id="CHEBI:89891"/>
    </reaction>
    <physiologicalReaction direction="left-to-right" evidence="36">
        <dbReference type="Rhea" id="RHEA:54845"/>
    </physiologicalReaction>
</comment>
<keyword evidence="46" id="KW-1185">Reference proteome</keyword>
<comment type="catalytic activity">
    <reaction evidence="43">
        <text>octan-3-one + NADPH + O2 + H(+) = pentyl propanoate + NADP(+) + H2O</text>
        <dbReference type="Rhea" id="RHEA:54840"/>
        <dbReference type="ChEBI" id="CHEBI:15377"/>
        <dbReference type="ChEBI" id="CHEBI:15378"/>
        <dbReference type="ChEBI" id="CHEBI:15379"/>
        <dbReference type="ChEBI" id="CHEBI:57783"/>
        <dbReference type="ChEBI" id="CHEBI:58349"/>
        <dbReference type="ChEBI" id="CHEBI:80946"/>
        <dbReference type="ChEBI" id="CHEBI:87373"/>
    </reaction>
    <physiologicalReaction direction="left-to-right" evidence="43">
        <dbReference type="Rhea" id="RHEA:54841"/>
    </physiologicalReaction>
</comment>
<dbReference type="Pfam" id="PF00743">
    <property type="entry name" value="FMO-like"/>
    <property type="match status" value="1"/>
</dbReference>
<comment type="catalytic activity">
    <reaction evidence="38">
        <text>trimethylamine + NADPH + O2 = trimethylamine N-oxide + NADP(+) + H2O</text>
        <dbReference type="Rhea" id="RHEA:31979"/>
        <dbReference type="ChEBI" id="CHEBI:15377"/>
        <dbReference type="ChEBI" id="CHEBI:15379"/>
        <dbReference type="ChEBI" id="CHEBI:15724"/>
        <dbReference type="ChEBI" id="CHEBI:57783"/>
        <dbReference type="ChEBI" id="CHEBI:58349"/>
        <dbReference type="ChEBI" id="CHEBI:58389"/>
        <dbReference type="EC" id="1.14.13.148"/>
    </reaction>
    <physiologicalReaction direction="left-to-right" evidence="38">
        <dbReference type="Rhea" id="RHEA:31980"/>
    </physiologicalReaction>
</comment>
<dbReference type="PIRSF" id="PIRSF000332">
    <property type="entry name" value="FMO"/>
    <property type="match status" value="1"/>
</dbReference>
<keyword evidence="14" id="KW-0492">Microsome</keyword>
<dbReference type="GO" id="GO:0050661">
    <property type="term" value="F:NADP binding"/>
    <property type="evidence" value="ECO:0007669"/>
    <property type="project" value="InterPro"/>
</dbReference>
<dbReference type="OrthoDB" id="9067001at2759"/>
<comment type="function">
    <text evidence="30">Broad spectrum monooxygenase that catalyzes the oxygenation of a wide variety of nitrogen- and sulfur-containing compounds including xenobiotics. Catalyzes the S-oxygenation of hypotaurine to produce taurine, an organic osmolyte involved in cell volume regulation as well as a variety of cytoprotective and developmental processes. In vitro, catalyzes the N-oxygenation of trimethylamine (TMA) to produce trimethylamine N-oxide (TMAO) and could therefore participate to the detoxification of this compound that is generated by the action of gut microbiota from dietary precursors such as choline, choline containing compounds, betaine or L-carnitine.</text>
</comment>
<dbReference type="eggNOG" id="KOG1399">
    <property type="taxonomic scope" value="Eukaryota"/>
</dbReference>
<evidence type="ECO:0000256" key="9">
    <source>
        <dbReference type="ARBA" id="ARBA00022553"/>
    </source>
</evidence>
<evidence type="ECO:0000256" key="40">
    <source>
        <dbReference type="ARBA" id="ARBA00048989"/>
    </source>
</evidence>
<keyword evidence="11 44" id="KW-0812">Transmembrane</keyword>
<evidence type="ECO:0000256" key="28">
    <source>
        <dbReference type="ARBA" id="ARBA00034561"/>
    </source>
</evidence>
<comment type="catalytic activity">
    <reaction evidence="37">
        <text>hypotaurine + NADPH + O2 + H(+) = taurine + NADP(+) + H2O</text>
        <dbReference type="Rhea" id="RHEA:69819"/>
        <dbReference type="ChEBI" id="CHEBI:15377"/>
        <dbReference type="ChEBI" id="CHEBI:15378"/>
        <dbReference type="ChEBI" id="CHEBI:15379"/>
        <dbReference type="ChEBI" id="CHEBI:57783"/>
        <dbReference type="ChEBI" id="CHEBI:57853"/>
        <dbReference type="ChEBI" id="CHEBI:58349"/>
        <dbReference type="ChEBI" id="CHEBI:507393"/>
        <dbReference type="EC" id="1.14.13.8"/>
    </reaction>
    <physiologicalReaction direction="left-to-right" evidence="37">
        <dbReference type="Rhea" id="RHEA:69820"/>
    </physiologicalReaction>
</comment>
<dbReference type="InterPro" id="IPR002257">
    <property type="entry name" value="Flavin_mOase_5"/>
</dbReference>
<evidence type="ECO:0000256" key="44">
    <source>
        <dbReference type="SAM" id="Phobius"/>
    </source>
</evidence>
<evidence type="ECO:0000256" key="4">
    <source>
        <dbReference type="ARBA" id="ARBA00009183"/>
    </source>
</evidence>
<dbReference type="EC" id="1.14.13.148" evidence="25"/>
<evidence type="ECO:0000256" key="3">
    <source>
        <dbReference type="ARBA" id="ARBA00004524"/>
    </source>
</evidence>
<gene>
    <name evidence="45" type="ORF">NAEGRDRAFT_72677</name>
</gene>
<dbReference type="GO" id="GO:0050660">
    <property type="term" value="F:flavin adenine dinucleotide binding"/>
    <property type="evidence" value="ECO:0007669"/>
    <property type="project" value="InterPro"/>
</dbReference>
<evidence type="ECO:0000256" key="32">
    <source>
        <dbReference type="ARBA" id="ARBA00047426"/>
    </source>
</evidence>
<dbReference type="GO" id="GO:0004499">
    <property type="term" value="F:N,N-dimethylaniline monooxygenase activity"/>
    <property type="evidence" value="ECO:0007669"/>
    <property type="project" value="InterPro"/>
</dbReference>
<evidence type="ECO:0000256" key="7">
    <source>
        <dbReference type="ARBA" id="ARBA00019213"/>
    </source>
</evidence>
<evidence type="ECO:0000256" key="27">
    <source>
        <dbReference type="ARBA" id="ARBA00034554"/>
    </source>
</evidence>
<dbReference type="PRINTS" id="PR00370">
    <property type="entry name" value="FMOXYGENASE"/>
</dbReference>
<evidence type="ECO:0000256" key="34">
    <source>
        <dbReference type="ARBA" id="ARBA00047855"/>
    </source>
</evidence>
<keyword evidence="16 44" id="KW-1133">Transmembrane helix</keyword>
<evidence type="ECO:0000256" key="31">
    <source>
        <dbReference type="ARBA" id="ARBA00047338"/>
    </source>
</evidence>
<dbReference type="EMBL" id="GG738899">
    <property type="protein sequence ID" value="EFC39456.1"/>
    <property type="molecule type" value="Genomic_DNA"/>
</dbReference>
<evidence type="ECO:0000256" key="6">
    <source>
        <dbReference type="ARBA" id="ARBA00012850"/>
    </source>
</evidence>
<keyword evidence="17" id="KW-0560">Oxidoreductase</keyword>